<evidence type="ECO:0000256" key="3">
    <source>
        <dbReference type="ARBA" id="ARBA00004947"/>
    </source>
</evidence>
<evidence type="ECO:0000256" key="8">
    <source>
        <dbReference type="ARBA" id="ARBA00023235"/>
    </source>
</evidence>
<dbReference type="Gene3D" id="3.40.50.720">
    <property type="entry name" value="NAD(P)-binding Rossmann-like Domain"/>
    <property type="match status" value="1"/>
</dbReference>
<proteinExistence type="inferred from homology"/>
<dbReference type="Proteomes" id="UP000199345">
    <property type="component" value="Unassembled WGS sequence"/>
</dbReference>
<evidence type="ECO:0000256" key="6">
    <source>
        <dbReference type="ARBA" id="ARBA00018569"/>
    </source>
</evidence>
<evidence type="ECO:0000256" key="1">
    <source>
        <dbReference type="ARBA" id="ARBA00000083"/>
    </source>
</evidence>
<dbReference type="PANTHER" id="PTHR43725">
    <property type="entry name" value="UDP-GLUCOSE 4-EPIMERASE"/>
    <property type="match status" value="1"/>
</dbReference>
<dbReference type="NCBIfam" id="TIGR01179">
    <property type="entry name" value="galE"/>
    <property type="match status" value="1"/>
</dbReference>
<dbReference type="InterPro" id="IPR036291">
    <property type="entry name" value="NAD(P)-bd_dom_sf"/>
</dbReference>
<dbReference type="EC" id="5.1.3.2" evidence="5 9"/>
<evidence type="ECO:0000259" key="10">
    <source>
        <dbReference type="Pfam" id="PF16363"/>
    </source>
</evidence>
<sequence>MKKTILVTGGLGYIGSHTVVELQESNYNVIVVDNLSNSIREVTERITSITGQPVKLYIADINDDLSLSALFKKEVIDGVIHFAAHKAVGESVQNPFKYYRNNIDGMISLQRIMHQFHVRTLVFSSSCTVYGDTGHSPISETHPVTEAISPYGTTKLVCEQILKDLCRYSGFKGVILRYFNPVGAHPSASIGELPLGVPDNLVPFITQTAAGIREKLTVFGNDYNTADGTNIRDYIHVVDLARAHVKSLDYAFRMNQDYEIFNLGTGKGHSVLEVIKTFEQASGMVLPYVIGARRTGDVEQIWADATKAVQLLKWTPQYNLLDMMKTAWKWQLALAESGKNESATENQETTSR</sequence>
<dbReference type="InterPro" id="IPR005886">
    <property type="entry name" value="UDP_G4E"/>
</dbReference>
<keyword evidence="7 9" id="KW-0520">NAD</keyword>
<dbReference type="GO" id="GO:0005829">
    <property type="term" value="C:cytosol"/>
    <property type="evidence" value="ECO:0007669"/>
    <property type="project" value="TreeGrafter"/>
</dbReference>
<comment type="subunit">
    <text evidence="9">Homodimer.</text>
</comment>
<dbReference type="SUPFAM" id="SSF51735">
    <property type="entry name" value="NAD(P)-binding Rossmann-fold domains"/>
    <property type="match status" value="1"/>
</dbReference>
<keyword evidence="9" id="KW-0119">Carbohydrate metabolism</keyword>
<dbReference type="InterPro" id="IPR016040">
    <property type="entry name" value="NAD(P)-bd_dom"/>
</dbReference>
<reference evidence="12" key="1">
    <citation type="submission" date="2016-10" db="EMBL/GenBank/DDBJ databases">
        <authorList>
            <person name="Varghese N."/>
            <person name="Submissions S."/>
        </authorList>
    </citation>
    <scope>NUCLEOTIDE SEQUENCE [LARGE SCALE GENOMIC DNA]</scope>
    <source>
        <strain evidence="12">Nm71</strain>
    </source>
</reference>
<comment type="cofactor">
    <cofactor evidence="2 9">
        <name>NAD(+)</name>
        <dbReference type="ChEBI" id="CHEBI:57540"/>
    </cofactor>
</comment>
<dbReference type="OrthoDB" id="9803010at2"/>
<feature type="domain" description="NAD(P)-binding" evidence="10">
    <location>
        <begin position="6"/>
        <end position="325"/>
    </location>
</feature>
<evidence type="ECO:0000256" key="4">
    <source>
        <dbReference type="ARBA" id="ARBA00007637"/>
    </source>
</evidence>
<comment type="catalytic activity">
    <reaction evidence="1 9">
        <text>UDP-alpha-D-glucose = UDP-alpha-D-galactose</text>
        <dbReference type="Rhea" id="RHEA:22168"/>
        <dbReference type="ChEBI" id="CHEBI:58885"/>
        <dbReference type="ChEBI" id="CHEBI:66914"/>
        <dbReference type="EC" id="5.1.3.2"/>
    </reaction>
</comment>
<name>A0A1H9Z2E4_9PROT</name>
<dbReference type="AlphaFoldDB" id="A0A1H9Z2E4"/>
<accession>A0A1H9Z2E4</accession>
<comment type="pathway">
    <text evidence="3 9">Carbohydrate metabolism; galactose metabolism.</text>
</comment>
<dbReference type="Gene3D" id="3.90.25.10">
    <property type="entry name" value="UDP-galactose 4-epimerase, domain 1"/>
    <property type="match status" value="1"/>
</dbReference>
<dbReference type="GO" id="GO:0006012">
    <property type="term" value="P:galactose metabolic process"/>
    <property type="evidence" value="ECO:0007669"/>
    <property type="project" value="UniProtKB-UniPathway"/>
</dbReference>
<organism evidence="11 12">
    <name type="scientific">Nitrosomonas marina</name>
    <dbReference type="NCBI Taxonomy" id="917"/>
    <lineage>
        <taxon>Bacteria</taxon>
        <taxon>Pseudomonadati</taxon>
        <taxon>Pseudomonadota</taxon>
        <taxon>Betaproteobacteria</taxon>
        <taxon>Nitrosomonadales</taxon>
        <taxon>Nitrosomonadaceae</taxon>
        <taxon>Nitrosomonas</taxon>
    </lineage>
</organism>
<evidence type="ECO:0000256" key="5">
    <source>
        <dbReference type="ARBA" id="ARBA00013189"/>
    </source>
</evidence>
<comment type="similarity">
    <text evidence="4 9">Belongs to the NAD(P)-dependent epimerase/dehydratase family.</text>
</comment>
<dbReference type="RefSeq" id="WP_090655937.1">
    <property type="nucleotide sequence ID" value="NZ_FOIA01000003.1"/>
</dbReference>
<keyword evidence="12" id="KW-1185">Reference proteome</keyword>
<evidence type="ECO:0000313" key="12">
    <source>
        <dbReference type="Proteomes" id="UP000199345"/>
    </source>
</evidence>
<evidence type="ECO:0000256" key="2">
    <source>
        <dbReference type="ARBA" id="ARBA00001911"/>
    </source>
</evidence>
<evidence type="ECO:0000313" key="11">
    <source>
        <dbReference type="EMBL" id="SES75677.1"/>
    </source>
</evidence>
<gene>
    <name evidence="11" type="ORF">SAMN05216326_10359</name>
</gene>
<dbReference type="EMBL" id="FOIA01000003">
    <property type="protein sequence ID" value="SES75677.1"/>
    <property type="molecule type" value="Genomic_DNA"/>
</dbReference>
<dbReference type="UniPathway" id="UPA00214"/>
<dbReference type="CDD" id="cd05247">
    <property type="entry name" value="UDP_G4E_1_SDR_e"/>
    <property type="match status" value="1"/>
</dbReference>
<keyword evidence="8 9" id="KW-0413">Isomerase</keyword>
<evidence type="ECO:0000256" key="7">
    <source>
        <dbReference type="ARBA" id="ARBA00023027"/>
    </source>
</evidence>
<evidence type="ECO:0000256" key="9">
    <source>
        <dbReference type="RuleBase" id="RU366046"/>
    </source>
</evidence>
<dbReference type="Pfam" id="PF16363">
    <property type="entry name" value="GDP_Man_Dehyd"/>
    <property type="match status" value="1"/>
</dbReference>
<protein>
    <recommendedName>
        <fullName evidence="6 9">UDP-glucose 4-epimerase</fullName>
        <ecNumber evidence="5 9">5.1.3.2</ecNumber>
    </recommendedName>
</protein>
<dbReference type="GO" id="GO:0003978">
    <property type="term" value="F:UDP-glucose 4-epimerase activity"/>
    <property type="evidence" value="ECO:0007669"/>
    <property type="project" value="UniProtKB-UniRule"/>
</dbReference>
<dbReference type="PANTHER" id="PTHR43725:SF47">
    <property type="entry name" value="UDP-GLUCOSE 4-EPIMERASE"/>
    <property type="match status" value="1"/>
</dbReference>